<comment type="function">
    <text evidence="2">Participates in various redox reactions through the reversible oxidation of its active center dithiol to a disulfide and catalyzes dithiol-disulfide exchange reactions.</text>
</comment>
<dbReference type="InterPro" id="IPR013766">
    <property type="entry name" value="Thioredoxin_domain"/>
</dbReference>
<keyword evidence="7" id="KW-1015">Disulfide bond</keyword>
<dbReference type="InterPro" id="IPR005788">
    <property type="entry name" value="PDI_thioredoxin-like_dom"/>
</dbReference>
<evidence type="ECO:0000256" key="2">
    <source>
        <dbReference type="ARBA" id="ARBA00003318"/>
    </source>
</evidence>
<dbReference type="PROSITE" id="PS00194">
    <property type="entry name" value="THIOREDOXIN_1"/>
    <property type="match status" value="2"/>
</dbReference>
<dbReference type="CDD" id="cd02998">
    <property type="entry name" value="PDI_a_ERp38"/>
    <property type="match status" value="1"/>
</dbReference>
<accession>A0A7S1TEC0</accession>
<dbReference type="InterPro" id="IPR051063">
    <property type="entry name" value="PDI"/>
</dbReference>
<dbReference type="PANTHER" id="PTHR45672:SF11">
    <property type="entry name" value="PROTEIN DISULFIDE-ISOMERASE C17H9.14C"/>
    <property type="match status" value="1"/>
</dbReference>
<proteinExistence type="inferred from homology"/>
<feature type="domain" description="Thioredoxin" evidence="12">
    <location>
        <begin position="137"/>
        <end position="256"/>
    </location>
</feature>
<evidence type="ECO:0000256" key="4">
    <source>
        <dbReference type="ARBA" id="ARBA00012723"/>
    </source>
</evidence>
<evidence type="ECO:0000256" key="8">
    <source>
        <dbReference type="ARBA" id="ARBA00023235"/>
    </source>
</evidence>
<dbReference type="InterPro" id="IPR036249">
    <property type="entry name" value="Thioredoxin-like_sf"/>
</dbReference>
<evidence type="ECO:0000256" key="10">
    <source>
        <dbReference type="RuleBase" id="RU004208"/>
    </source>
</evidence>
<dbReference type="InterPro" id="IPR017937">
    <property type="entry name" value="Thioredoxin_CS"/>
</dbReference>
<protein>
    <recommendedName>
        <fullName evidence="4">protein disulfide-isomerase</fullName>
        <ecNumber evidence="4">5.3.4.1</ecNumber>
    </recommendedName>
</protein>
<dbReference type="Pfam" id="PF07749">
    <property type="entry name" value="ERp29"/>
    <property type="match status" value="1"/>
</dbReference>
<dbReference type="Pfam" id="PF00085">
    <property type="entry name" value="Thioredoxin"/>
    <property type="match status" value="2"/>
</dbReference>
<evidence type="ECO:0000256" key="5">
    <source>
        <dbReference type="ARBA" id="ARBA00022729"/>
    </source>
</evidence>
<evidence type="ECO:0000256" key="1">
    <source>
        <dbReference type="ARBA" id="ARBA00001182"/>
    </source>
</evidence>
<keyword evidence="5 11" id="KW-0732">Signal</keyword>
<reference evidence="13" key="1">
    <citation type="submission" date="2021-01" db="EMBL/GenBank/DDBJ databases">
        <authorList>
            <person name="Corre E."/>
            <person name="Pelletier E."/>
            <person name="Niang G."/>
            <person name="Scheremetjew M."/>
            <person name="Finn R."/>
            <person name="Kale V."/>
            <person name="Holt S."/>
            <person name="Cochrane G."/>
            <person name="Meng A."/>
            <person name="Brown T."/>
            <person name="Cohen L."/>
        </authorList>
    </citation>
    <scope>NUCLEOTIDE SEQUENCE</scope>
    <source>
        <strain evidence="13">SAG 36.94</strain>
    </source>
</reference>
<dbReference type="InterPro" id="IPR036356">
    <property type="entry name" value="ERp29_C_sf"/>
</dbReference>
<dbReference type="AlphaFoldDB" id="A0A7S1TEC0"/>
<keyword evidence="8" id="KW-0413">Isomerase</keyword>
<dbReference type="GO" id="GO:0005783">
    <property type="term" value="C:endoplasmic reticulum"/>
    <property type="evidence" value="ECO:0007669"/>
    <property type="project" value="InterPro"/>
</dbReference>
<dbReference type="PANTHER" id="PTHR45672">
    <property type="entry name" value="PROTEIN DISULFIDE-ISOMERASE C17H9.14C-RELATED"/>
    <property type="match status" value="1"/>
</dbReference>
<gene>
    <name evidence="13" type="ORF">CCAE0312_LOCUS5425</name>
</gene>
<evidence type="ECO:0000256" key="11">
    <source>
        <dbReference type="SAM" id="SignalP"/>
    </source>
</evidence>
<evidence type="ECO:0000259" key="12">
    <source>
        <dbReference type="PROSITE" id="PS51352"/>
    </source>
</evidence>
<sequence length="375" mass="41238">MEGWVSCVVRVVILSMLMIKGCQGVYVKNMMEKDFAAMVDGGRHSLLEFYAPWCGHCKALEPEYEILGDTFSKEESVLVASIDAEKNRKLAEKWGVKGYPTLKWLPKGKTDPADAEDVKVERTANGLTDFINSQVGTSRKIKKPEVKVVKLSDGNFEEVVLNSDADVLVEFFAPWCGHCKQLTPIYEKLATAYEGEPGITIAALDADAHKELGTKYGVTGFPTIKFFPKGASKEPVDYSGGRDLESFVSFINEKTGADITSSGDVSEAGGVVEDLRTVVSGFMSGSDPEDSIAKASEQVKSMEGFMAKAGQYYIKVMTQVVQKGNDFIVAEQTRLKKTLADGGDTIKTTQRRSFQRRINALKVFANFLPDQKDEL</sequence>
<dbReference type="GO" id="GO:0003756">
    <property type="term" value="F:protein disulfide isomerase activity"/>
    <property type="evidence" value="ECO:0007669"/>
    <property type="project" value="UniProtKB-EC"/>
</dbReference>
<name>A0A7S1TEC0_9RHOD</name>
<evidence type="ECO:0000313" key="13">
    <source>
        <dbReference type="EMBL" id="CAD9233339.1"/>
    </source>
</evidence>
<dbReference type="NCBIfam" id="TIGR01126">
    <property type="entry name" value="pdi_dom"/>
    <property type="match status" value="1"/>
</dbReference>
<dbReference type="Gene3D" id="3.40.30.10">
    <property type="entry name" value="Glutaredoxin"/>
    <property type="match status" value="2"/>
</dbReference>
<dbReference type="PRINTS" id="PR00421">
    <property type="entry name" value="THIOREDOXIN"/>
</dbReference>
<comment type="similarity">
    <text evidence="3 10">Belongs to the protein disulfide isomerase family.</text>
</comment>
<dbReference type="PROSITE" id="PS51352">
    <property type="entry name" value="THIOREDOXIN_2"/>
    <property type="match status" value="2"/>
</dbReference>
<dbReference type="EMBL" id="HBGH01009730">
    <property type="protein sequence ID" value="CAD9233339.1"/>
    <property type="molecule type" value="Transcribed_RNA"/>
</dbReference>
<feature type="chain" id="PRO_5030867662" description="protein disulfide-isomerase" evidence="11">
    <location>
        <begin position="25"/>
        <end position="375"/>
    </location>
</feature>
<evidence type="ECO:0000256" key="7">
    <source>
        <dbReference type="ARBA" id="ARBA00023157"/>
    </source>
</evidence>
<evidence type="ECO:0000256" key="6">
    <source>
        <dbReference type="ARBA" id="ARBA00022737"/>
    </source>
</evidence>
<evidence type="ECO:0000256" key="9">
    <source>
        <dbReference type="ARBA" id="ARBA00023284"/>
    </source>
</evidence>
<dbReference type="SUPFAM" id="SSF47933">
    <property type="entry name" value="ERP29 C domain-like"/>
    <property type="match status" value="1"/>
</dbReference>
<keyword evidence="6" id="KW-0677">Repeat</keyword>
<dbReference type="GO" id="GO:0006457">
    <property type="term" value="P:protein folding"/>
    <property type="evidence" value="ECO:0007669"/>
    <property type="project" value="TreeGrafter"/>
</dbReference>
<comment type="catalytic activity">
    <reaction evidence="1">
        <text>Catalyzes the rearrangement of -S-S- bonds in proteins.</text>
        <dbReference type="EC" id="5.3.4.1"/>
    </reaction>
</comment>
<keyword evidence="9" id="KW-0676">Redox-active center</keyword>
<dbReference type="SUPFAM" id="SSF52833">
    <property type="entry name" value="Thioredoxin-like"/>
    <property type="match status" value="2"/>
</dbReference>
<dbReference type="Gene3D" id="1.20.1150.12">
    <property type="entry name" value="Endoplasmic reticulum resident protein 29, C-terminal domain"/>
    <property type="match status" value="1"/>
</dbReference>
<organism evidence="13">
    <name type="scientific">Compsopogon caeruleus</name>
    <dbReference type="NCBI Taxonomy" id="31354"/>
    <lineage>
        <taxon>Eukaryota</taxon>
        <taxon>Rhodophyta</taxon>
        <taxon>Compsopogonophyceae</taxon>
        <taxon>Compsopogonales</taxon>
        <taxon>Compsopogonaceae</taxon>
        <taxon>Compsopogon</taxon>
    </lineage>
</organism>
<dbReference type="InterPro" id="IPR011679">
    <property type="entry name" value="ERp29_C"/>
</dbReference>
<dbReference type="FunFam" id="3.40.30.10:FF:000032">
    <property type="entry name" value="Protein disulfide-isomerase A6 homolog"/>
    <property type="match status" value="1"/>
</dbReference>
<feature type="signal peptide" evidence="11">
    <location>
        <begin position="1"/>
        <end position="24"/>
    </location>
</feature>
<feature type="domain" description="Thioredoxin" evidence="12">
    <location>
        <begin position="1"/>
        <end position="136"/>
    </location>
</feature>
<evidence type="ECO:0000256" key="3">
    <source>
        <dbReference type="ARBA" id="ARBA00006347"/>
    </source>
</evidence>
<dbReference type="EC" id="5.3.4.1" evidence="4"/>